<feature type="compositionally biased region" description="Low complexity" evidence="1">
    <location>
        <begin position="36"/>
        <end position="51"/>
    </location>
</feature>
<evidence type="ECO:0000313" key="3">
    <source>
        <dbReference type="Proteomes" id="UP000261540"/>
    </source>
</evidence>
<feature type="region of interest" description="Disordered" evidence="1">
    <location>
        <begin position="846"/>
        <end position="874"/>
    </location>
</feature>
<dbReference type="GO" id="GO:0006357">
    <property type="term" value="P:regulation of transcription by RNA polymerase II"/>
    <property type="evidence" value="ECO:0007669"/>
    <property type="project" value="TreeGrafter"/>
</dbReference>
<organism evidence="2 3">
    <name type="scientific">Paramormyrops kingsleyae</name>
    <dbReference type="NCBI Taxonomy" id="1676925"/>
    <lineage>
        <taxon>Eukaryota</taxon>
        <taxon>Metazoa</taxon>
        <taxon>Chordata</taxon>
        <taxon>Craniata</taxon>
        <taxon>Vertebrata</taxon>
        <taxon>Euteleostomi</taxon>
        <taxon>Actinopterygii</taxon>
        <taxon>Neopterygii</taxon>
        <taxon>Teleostei</taxon>
        <taxon>Osteoglossocephala</taxon>
        <taxon>Osteoglossomorpha</taxon>
        <taxon>Osteoglossiformes</taxon>
        <taxon>Mormyridae</taxon>
        <taxon>Paramormyrops</taxon>
    </lineage>
</organism>
<feature type="compositionally biased region" description="Basic and acidic residues" evidence="1">
    <location>
        <begin position="108"/>
        <end position="119"/>
    </location>
</feature>
<dbReference type="Ensembl" id="ENSPKIT00000019890.1">
    <property type="protein sequence ID" value="ENSPKIP00000038893.1"/>
    <property type="gene ID" value="ENSPKIG00000016489.1"/>
</dbReference>
<feature type="compositionally biased region" description="Pro residues" evidence="1">
    <location>
        <begin position="308"/>
        <end position="318"/>
    </location>
</feature>
<dbReference type="Proteomes" id="UP000261540">
    <property type="component" value="Unplaced"/>
</dbReference>
<dbReference type="AlphaFoldDB" id="A0A3B3T8W3"/>
<feature type="compositionally biased region" description="Low complexity" evidence="1">
    <location>
        <begin position="235"/>
        <end position="253"/>
    </location>
</feature>
<evidence type="ECO:0000256" key="1">
    <source>
        <dbReference type="SAM" id="MobiDB-lite"/>
    </source>
</evidence>
<feature type="region of interest" description="Disordered" evidence="1">
    <location>
        <begin position="720"/>
        <end position="739"/>
    </location>
</feature>
<feature type="compositionally biased region" description="Polar residues" evidence="1">
    <location>
        <begin position="292"/>
        <end position="302"/>
    </location>
</feature>
<name>A0A3B3T8W3_9TELE</name>
<evidence type="ECO:0000313" key="2">
    <source>
        <dbReference type="Ensembl" id="ENSPKIP00000038893.1"/>
    </source>
</evidence>
<feature type="compositionally biased region" description="Low complexity" evidence="1">
    <location>
        <begin position="186"/>
        <end position="199"/>
    </location>
</feature>
<keyword evidence="3" id="KW-1185">Reference proteome</keyword>
<proteinExistence type="predicted"/>
<dbReference type="PANTHER" id="PTHR15275">
    <property type="entry name" value="CG1 PROTEIN/F18"/>
    <property type="match status" value="1"/>
</dbReference>
<evidence type="ECO:0008006" key="4">
    <source>
        <dbReference type="Google" id="ProtNLM"/>
    </source>
</evidence>
<dbReference type="STRING" id="1676925.ENSPKIP00000038893"/>
<feature type="region of interest" description="Disordered" evidence="1">
    <location>
        <begin position="1"/>
        <end position="438"/>
    </location>
</feature>
<dbReference type="PANTHER" id="PTHR15275:SF0">
    <property type="entry name" value="MASTERMIND-LIKE DOMAIN-CONTAINING PROTEIN 1"/>
    <property type="match status" value="1"/>
</dbReference>
<dbReference type="GO" id="GO:0016604">
    <property type="term" value="C:nuclear body"/>
    <property type="evidence" value="ECO:0007669"/>
    <property type="project" value="TreeGrafter"/>
</dbReference>
<accession>A0A3B3T8W3</accession>
<feature type="compositionally biased region" description="Low complexity" evidence="1">
    <location>
        <begin position="162"/>
        <end position="171"/>
    </location>
</feature>
<reference evidence="2" key="1">
    <citation type="submission" date="2025-08" db="UniProtKB">
        <authorList>
            <consortium name="Ensembl"/>
        </authorList>
    </citation>
    <scope>IDENTIFICATION</scope>
</reference>
<feature type="compositionally biased region" description="Low complexity" evidence="1">
    <location>
        <begin position="386"/>
        <end position="397"/>
    </location>
</feature>
<feature type="compositionally biased region" description="Low complexity" evidence="1">
    <location>
        <begin position="404"/>
        <end position="438"/>
    </location>
</feature>
<protein>
    <recommendedName>
        <fullName evidence="4">Mastermind-like domain-containing protein 1</fullName>
    </recommendedName>
</protein>
<sequence>MTQGSSKRPCLDDVTLAMGPGLQHSPFSSGAGTGPHGPLLEGNGLNHNGLGSPYSVPPKASPDSMVGGTMQSSFNPGGASAAPTVEQELQDLLDELTKNPDPSLTELDIEKILGNKGDEQVGGSGGFIHPEGAGTPKRSPQGPSHLENHLTRSPGFSPVPPVGSSQVGPHPTGSAYSLSHTVKVVPSPLSASPLSASSSQSHTQGQARSPMLSAALSSRPGSTWHEVSRAQQLQQMASNSKLLSSSAGPSSSQPAPPLPVPQAAPWAGPSPPYRPGEKLASSSPHQPPFSPAGSTQSPQGSLMSGLGPTPPKGPSPPYRPEKLSSPVLAQPPFSPQSIQNSSAPVLPGVPASSGNSRPSPPYRPDKRPSPVLQHQGPPSAPPTHFSSQGESASASSQLFKAMTQNQSSSLKLLMQQQQQQQPVQSPMQSQTQPSPAAQQVLGKVGMAQDPYSFTNTKPLRHFDPILPAQNLSPLTPGQASLSHYSSSSVQPAVPTMASGQAQMLQQQEMQQCMPRGMQAGGMMPGSRADPSSAMVSRPQDAVSVSRSAPGSFNPMLKNQIIRKHLLQEKQRHMEQMNGNQVPECHQVVPFQGAGRLLPPECNYPVGTPSADPPMMPHGPVVPGRLGIPQGSHGHVGRPGGPFMGNSGPKQPLCHPAQVSEFGVLLRPGQGFTGAGLQARPPVHQAAARAGLPVPGFPSASLQPPQPQHLRHALQQGGATPRMVFSPQQPPPPQMPVWQQQGPPRLTCDTHMDPGLQQQAFTGGGGRLAQFAQSPVRTGMPGNFAPPQTGPPPNQVAPGFPSRQMQKIQTGHPISSVGPPGLRPRGPLLATAGMTPVTPGMVHAAQSIAPSYPSPSSKHTPEAAYSGGNPEHKLTPYEYSHQQNNGLIPEAPAGGGAEVDFIDTLVGSNEDWLNSLTMIDEYLEQNS</sequence>
<dbReference type="InterPro" id="IPR026131">
    <property type="entry name" value="MAMLD1"/>
</dbReference>
<feature type="compositionally biased region" description="Pro residues" evidence="1">
    <location>
        <begin position="254"/>
        <end position="274"/>
    </location>
</feature>
<reference evidence="2" key="2">
    <citation type="submission" date="2025-09" db="UniProtKB">
        <authorList>
            <consortium name="Ensembl"/>
        </authorList>
    </citation>
    <scope>IDENTIFICATION</scope>
</reference>
<dbReference type="GeneTree" id="ENSGT00730000111366"/>